<feature type="transmembrane region" description="Helical" evidence="1">
    <location>
        <begin position="16"/>
        <end position="38"/>
    </location>
</feature>
<keyword evidence="1" id="KW-0472">Membrane</keyword>
<dbReference type="OrthoDB" id="7060889at2"/>
<protein>
    <submittedName>
        <fullName evidence="2">Uncharacterized protein</fullName>
    </submittedName>
</protein>
<dbReference type="RefSeq" id="WP_133323428.1">
    <property type="nucleotide sequence ID" value="NZ_SMTF01000017.1"/>
</dbReference>
<feature type="transmembrane region" description="Helical" evidence="1">
    <location>
        <begin position="129"/>
        <end position="151"/>
    </location>
</feature>
<feature type="transmembrane region" description="Helical" evidence="1">
    <location>
        <begin position="58"/>
        <end position="78"/>
    </location>
</feature>
<feature type="transmembrane region" description="Helical" evidence="1">
    <location>
        <begin position="194"/>
        <end position="216"/>
    </location>
</feature>
<gene>
    <name evidence="2" type="ORF">E2F46_15150</name>
</gene>
<feature type="transmembrane region" description="Helical" evidence="1">
    <location>
        <begin position="163"/>
        <end position="182"/>
    </location>
</feature>
<name>A0A4R5TPW6_9GAMM</name>
<organism evidence="2 3">
    <name type="scientific">Luteimonas aestuarii</name>
    <dbReference type="NCBI Taxonomy" id="453837"/>
    <lineage>
        <taxon>Bacteria</taxon>
        <taxon>Pseudomonadati</taxon>
        <taxon>Pseudomonadota</taxon>
        <taxon>Gammaproteobacteria</taxon>
        <taxon>Lysobacterales</taxon>
        <taxon>Lysobacteraceae</taxon>
        <taxon>Luteimonas</taxon>
    </lineage>
</organism>
<reference evidence="2 3" key="1">
    <citation type="submission" date="2019-03" db="EMBL/GenBank/DDBJ databases">
        <title>Luteimonas zhaokaii sp.nov., isolated from the rectal contents of Plateau pika in Yushu, Qinghai Province, China.</title>
        <authorList>
            <person name="Zhang G."/>
        </authorList>
    </citation>
    <scope>NUCLEOTIDE SEQUENCE [LARGE SCALE GENOMIC DNA]</scope>
    <source>
        <strain evidence="2 3">B9</strain>
    </source>
</reference>
<feature type="transmembrane region" description="Helical" evidence="1">
    <location>
        <begin position="90"/>
        <end position="109"/>
    </location>
</feature>
<dbReference type="AlphaFoldDB" id="A0A4R5TPW6"/>
<keyword evidence="1" id="KW-0812">Transmembrane</keyword>
<dbReference type="Proteomes" id="UP000294796">
    <property type="component" value="Unassembled WGS sequence"/>
</dbReference>
<comment type="caution">
    <text evidence="2">The sequence shown here is derived from an EMBL/GenBank/DDBJ whole genome shotgun (WGS) entry which is preliminary data.</text>
</comment>
<evidence type="ECO:0000313" key="3">
    <source>
        <dbReference type="Proteomes" id="UP000294796"/>
    </source>
</evidence>
<proteinExistence type="predicted"/>
<evidence type="ECO:0000256" key="1">
    <source>
        <dbReference type="SAM" id="Phobius"/>
    </source>
</evidence>
<keyword evidence="3" id="KW-1185">Reference proteome</keyword>
<sequence length="241" mass="26312">MSDIQRLADCRHRISGWLVVVAATLTILHIALQAIRFIDGNDYLYGLTPLFDLDAEGNLPTFFTTVLLLACCGVLAIVSAHARRRGDADATRWTVLAAGFLFMAIDEFAKLHELMDAPMQALMGDEATGWLLYAWVVPYALVVLALGAWFLPFVRRLPRDTRLRFCVAGTIYVGAALGIEFLEGAQAGLHGEDSLGYAVLTTVQEVLEMAGLILFLDALLRHVRAHGISLAPPPASPRPAR</sequence>
<keyword evidence="1" id="KW-1133">Transmembrane helix</keyword>
<dbReference type="EMBL" id="SMTF01000017">
    <property type="protein sequence ID" value="TDK21036.1"/>
    <property type="molecule type" value="Genomic_DNA"/>
</dbReference>
<evidence type="ECO:0000313" key="2">
    <source>
        <dbReference type="EMBL" id="TDK21036.1"/>
    </source>
</evidence>
<accession>A0A4R5TPW6</accession>